<dbReference type="InterPro" id="IPR036938">
    <property type="entry name" value="PAP2/HPO_sf"/>
</dbReference>
<sequence length="204" mass="22968">MILKKWFYPLAAVTFAAAVLMIANFDNGLFDIDQFGFEFFGGLDFLLFFRFLGEEWFLAIISIAAVLYLWFRRNHYLGMLIVLFAVGGGNYLNKFMQTLIERPRPGSQEDGFSFPSGHAMVTIIAAVVLIYLITEKSGDAAGQALMFAVGILISVLAGLSRLPEEAHYFTDVIGGWLLGYTYAIVCLLVYEYLMKRRISSHINE</sequence>
<feature type="transmembrane region" description="Helical" evidence="1">
    <location>
        <begin position="140"/>
        <end position="160"/>
    </location>
</feature>
<dbReference type="AlphaFoldDB" id="A0A4Y8L9G7"/>
<gene>
    <name evidence="3" type="ORF">E2626_14740</name>
</gene>
<protein>
    <submittedName>
        <fullName evidence="3">Phosphatase PAP2 family protein</fullName>
    </submittedName>
</protein>
<dbReference type="PANTHER" id="PTHR14969">
    <property type="entry name" value="SPHINGOSINE-1-PHOSPHATE PHOSPHOHYDROLASE"/>
    <property type="match status" value="1"/>
</dbReference>
<comment type="caution">
    <text evidence="3">The sequence shown here is derived from an EMBL/GenBank/DDBJ whole genome shotgun (WGS) entry which is preliminary data.</text>
</comment>
<evidence type="ECO:0000313" key="4">
    <source>
        <dbReference type="Proteomes" id="UP000297776"/>
    </source>
</evidence>
<feature type="transmembrane region" description="Helical" evidence="1">
    <location>
        <begin position="172"/>
        <end position="193"/>
    </location>
</feature>
<dbReference type="CDD" id="cd03392">
    <property type="entry name" value="PAP2_like_2"/>
    <property type="match status" value="1"/>
</dbReference>
<feature type="transmembrane region" description="Helical" evidence="1">
    <location>
        <begin position="112"/>
        <end position="133"/>
    </location>
</feature>
<feature type="domain" description="Phosphatidic acid phosphatase type 2/haloperoxidase" evidence="2">
    <location>
        <begin position="79"/>
        <end position="187"/>
    </location>
</feature>
<dbReference type="EMBL" id="SORX01000011">
    <property type="protein sequence ID" value="TFD99233.1"/>
    <property type="molecule type" value="Genomic_DNA"/>
</dbReference>
<dbReference type="SUPFAM" id="SSF48317">
    <property type="entry name" value="Acid phosphatase/Vanadium-dependent haloperoxidase"/>
    <property type="match status" value="1"/>
</dbReference>
<dbReference type="OrthoDB" id="9789113at2"/>
<name>A0A4Y8L9G7_9BACL</name>
<proteinExistence type="predicted"/>
<evidence type="ECO:0000256" key="1">
    <source>
        <dbReference type="SAM" id="Phobius"/>
    </source>
</evidence>
<organism evidence="3 4">
    <name type="scientific">Jeotgalibacillus salarius</name>
    <dbReference type="NCBI Taxonomy" id="546023"/>
    <lineage>
        <taxon>Bacteria</taxon>
        <taxon>Bacillati</taxon>
        <taxon>Bacillota</taxon>
        <taxon>Bacilli</taxon>
        <taxon>Bacillales</taxon>
        <taxon>Caryophanaceae</taxon>
        <taxon>Jeotgalibacillus</taxon>
    </lineage>
</organism>
<dbReference type="PANTHER" id="PTHR14969:SF13">
    <property type="entry name" value="AT30094P"/>
    <property type="match status" value="1"/>
</dbReference>
<feature type="transmembrane region" description="Helical" evidence="1">
    <location>
        <begin position="76"/>
        <end position="92"/>
    </location>
</feature>
<keyword evidence="1" id="KW-1133">Transmembrane helix</keyword>
<keyword evidence="1" id="KW-0472">Membrane</keyword>
<keyword evidence="1" id="KW-0812">Transmembrane</keyword>
<reference evidence="3 4" key="1">
    <citation type="submission" date="2019-03" db="EMBL/GenBank/DDBJ databases">
        <authorList>
            <person name="Yang Y."/>
        </authorList>
    </citation>
    <scope>NUCLEOTIDE SEQUENCE [LARGE SCALE GENOMIC DNA]</scope>
    <source>
        <strain evidence="3 4">ASL-1</strain>
    </source>
</reference>
<keyword evidence="4" id="KW-1185">Reference proteome</keyword>
<dbReference type="Proteomes" id="UP000297776">
    <property type="component" value="Unassembled WGS sequence"/>
</dbReference>
<feature type="transmembrane region" description="Helical" evidence="1">
    <location>
        <begin position="45"/>
        <end position="69"/>
    </location>
</feature>
<evidence type="ECO:0000259" key="2">
    <source>
        <dbReference type="SMART" id="SM00014"/>
    </source>
</evidence>
<dbReference type="InterPro" id="IPR000326">
    <property type="entry name" value="PAP2/HPO"/>
</dbReference>
<evidence type="ECO:0000313" key="3">
    <source>
        <dbReference type="EMBL" id="TFD99233.1"/>
    </source>
</evidence>
<accession>A0A4Y8L9G7</accession>
<dbReference type="Gene3D" id="1.20.144.10">
    <property type="entry name" value="Phosphatidic acid phosphatase type 2/haloperoxidase"/>
    <property type="match status" value="2"/>
</dbReference>
<dbReference type="Pfam" id="PF01569">
    <property type="entry name" value="PAP2"/>
    <property type="match status" value="1"/>
</dbReference>
<dbReference type="SMART" id="SM00014">
    <property type="entry name" value="acidPPc"/>
    <property type="match status" value="1"/>
</dbReference>
<feature type="transmembrane region" description="Helical" evidence="1">
    <location>
        <begin position="7"/>
        <end position="25"/>
    </location>
</feature>